<dbReference type="HOGENOM" id="CLU_1562926_0_0_1"/>
<evidence type="ECO:0000256" key="1">
    <source>
        <dbReference type="SAM" id="MobiDB-lite"/>
    </source>
</evidence>
<feature type="compositionally biased region" description="Polar residues" evidence="1">
    <location>
        <begin position="135"/>
        <end position="144"/>
    </location>
</feature>
<sequence length="171" mass="18883">MPVVHCAVSTTSHETIGQSVTCIPSFPIVSDIGYYLLCLMRPRNVWPGDSRCGPQVVSLHETPLTLKVIIQHIPIFGRHHWSLPSANGLALTQACNHSPQDIDEQRHDPLPSKYQGPKDQQAKPWSTDDLLHAGSHQTSRPTGQARTIFDQSNAMQGEAQRPPCVACEHLI</sequence>
<gene>
    <name evidence="2" type="ORF">FOYG_07853</name>
</gene>
<organism evidence="2 3">
    <name type="scientific">Fusarium oxysporum NRRL 32931</name>
    <dbReference type="NCBI Taxonomy" id="660029"/>
    <lineage>
        <taxon>Eukaryota</taxon>
        <taxon>Fungi</taxon>
        <taxon>Dikarya</taxon>
        <taxon>Ascomycota</taxon>
        <taxon>Pezizomycotina</taxon>
        <taxon>Sordariomycetes</taxon>
        <taxon>Hypocreomycetidae</taxon>
        <taxon>Hypocreales</taxon>
        <taxon>Nectriaceae</taxon>
        <taxon>Fusarium</taxon>
        <taxon>Fusarium oxysporum species complex</taxon>
    </lineage>
</organism>
<dbReference type="EMBL" id="JH717843">
    <property type="protein sequence ID" value="EWY90291.1"/>
    <property type="molecule type" value="Genomic_DNA"/>
</dbReference>
<evidence type="ECO:0000313" key="2">
    <source>
        <dbReference type="EMBL" id="EWY90291.1"/>
    </source>
</evidence>
<reference evidence="2 3" key="1">
    <citation type="submission" date="2011-06" db="EMBL/GenBank/DDBJ databases">
        <title>The Genome Sequence of Fusarium oxysporum FOSC 3-a.</title>
        <authorList>
            <consortium name="The Broad Institute Genome Sequencing Platform"/>
            <person name="Ma L.-J."/>
            <person name="Gale L.R."/>
            <person name="Schwartz D.C."/>
            <person name="Zhou S."/>
            <person name="Corby-Kistler H."/>
            <person name="Young S.K."/>
            <person name="Zeng Q."/>
            <person name="Gargeya S."/>
            <person name="Fitzgerald M."/>
            <person name="Haas B."/>
            <person name="Abouelleil A."/>
            <person name="Alvarado L."/>
            <person name="Arachchi H.M."/>
            <person name="Berlin A."/>
            <person name="Brown A."/>
            <person name="Chapman S.B."/>
            <person name="Chen Z."/>
            <person name="Dunbar C."/>
            <person name="Freedman E."/>
            <person name="Gearin G."/>
            <person name="Gellesch M."/>
            <person name="Goldberg J."/>
            <person name="Griggs A."/>
            <person name="Gujja S."/>
            <person name="Heiman D."/>
            <person name="Howarth C."/>
            <person name="Larson L."/>
            <person name="Lui A."/>
            <person name="MacDonald P.J.P."/>
            <person name="Mehta T."/>
            <person name="Montmayeur A."/>
            <person name="Murphy C."/>
            <person name="Neiman D."/>
            <person name="Pearson M."/>
            <person name="Priest M."/>
            <person name="Roberts A."/>
            <person name="Saif S."/>
            <person name="Shea T."/>
            <person name="Shenoy N."/>
            <person name="Sisk P."/>
            <person name="Stolte C."/>
            <person name="Sykes S."/>
            <person name="Wortman J."/>
            <person name="Nusbaum C."/>
            <person name="Birren B."/>
        </authorList>
    </citation>
    <scope>NUCLEOTIDE SEQUENCE [LARGE SCALE GENOMIC DNA]</scope>
    <source>
        <strain evidence="3">FOSC 3-a</strain>
    </source>
</reference>
<protein>
    <submittedName>
        <fullName evidence="2">Uncharacterized protein</fullName>
    </submittedName>
</protein>
<evidence type="ECO:0000313" key="3">
    <source>
        <dbReference type="Proteomes" id="UP000030753"/>
    </source>
</evidence>
<dbReference type="AlphaFoldDB" id="W9ICP5"/>
<feature type="region of interest" description="Disordered" evidence="1">
    <location>
        <begin position="98"/>
        <end position="144"/>
    </location>
</feature>
<dbReference type="Proteomes" id="UP000030753">
    <property type="component" value="Unassembled WGS sequence"/>
</dbReference>
<accession>W9ICP5</accession>
<proteinExistence type="predicted"/>
<name>W9ICP5_FUSOX</name>